<proteinExistence type="predicted"/>
<organism evidence="2 3">
    <name type="scientific">Mucilaginibacter xinganensis</name>
    <dbReference type="NCBI Taxonomy" id="1234841"/>
    <lineage>
        <taxon>Bacteria</taxon>
        <taxon>Pseudomonadati</taxon>
        <taxon>Bacteroidota</taxon>
        <taxon>Sphingobacteriia</taxon>
        <taxon>Sphingobacteriales</taxon>
        <taxon>Sphingobacteriaceae</taxon>
        <taxon>Mucilaginibacter</taxon>
    </lineage>
</organism>
<dbReference type="SUPFAM" id="SSF110857">
    <property type="entry name" value="Gamma-glutamyl cyclotransferase-like"/>
    <property type="match status" value="1"/>
</dbReference>
<evidence type="ECO:0000313" key="3">
    <source>
        <dbReference type="Proteomes" id="UP000215002"/>
    </source>
</evidence>
<evidence type="ECO:0000313" key="2">
    <source>
        <dbReference type="EMBL" id="ASU35019.1"/>
    </source>
</evidence>
<dbReference type="InterPro" id="IPR013024">
    <property type="entry name" value="GGCT-like"/>
</dbReference>
<reference evidence="2 3" key="1">
    <citation type="submission" date="2017-08" db="EMBL/GenBank/DDBJ databases">
        <title>Complete genome sequence of Mucilaginibacter sp. strain BJC16-A31.</title>
        <authorList>
            <consortium name="Henan University of Science and Technology"/>
            <person name="You X."/>
        </authorList>
    </citation>
    <scope>NUCLEOTIDE SEQUENCE [LARGE SCALE GENOMIC DNA]</scope>
    <source>
        <strain evidence="2 3">BJC16-A31</strain>
    </source>
</reference>
<name>A0A223NYR0_9SPHI</name>
<dbReference type="RefSeq" id="WP_094571279.1">
    <property type="nucleotide sequence ID" value="NZ_CP022743.1"/>
</dbReference>
<dbReference type="OrthoDB" id="482277at2"/>
<keyword evidence="2" id="KW-0808">Transferase</keyword>
<dbReference type="InterPro" id="IPR036568">
    <property type="entry name" value="GGCT-like_sf"/>
</dbReference>
<keyword evidence="3" id="KW-1185">Reference proteome</keyword>
<sequence length="132" mass="15282">MEEICSYLFVYGSLLDDKNKFAIYLKDNCTFYADGKLTGKLYDIGEYPGAILQTEDANYVHGKVFLINKPQALFEQLDDYEGYGETQPQPNEFIRVLADIAVEAELLRCWTYLYNLPVEEFKQIVSGNYFDQ</sequence>
<dbReference type="CDD" id="cd06661">
    <property type="entry name" value="GGCT_like"/>
    <property type="match status" value="1"/>
</dbReference>
<dbReference type="Gene3D" id="3.10.490.10">
    <property type="entry name" value="Gamma-glutamyl cyclotransferase-like"/>
    <property type="match status" value="1"/>
</dbReference>
<dbReference type="AlphaFoldDB" id="A0A223NYR0"/>
<protein>
    <submittedName>
        <fullName evidence="2">Gamma-L-glutamyl-butirosin B gamma-glutamyl cyclotransferase</fullName>
    </submittedName>
</protein>
<evidence type="ECO:0000259" key="1">
    <source>
        <dbReference type="Pfam" id="PF06094"/>
    </source>
</evidence>
<gene>
    <name evidence="2" type="ORF">MuYL_3134</name>
</gene>
<dbReference type="EMBL" id="CP022743">
    <property type="protein sequence ID" value="ASU35019.1"/>
    <property type="molecule type" value="Genomic_DNA"/>
</dbReference>
<dbReference type="KEGG" id="muc:MuYL_3134"/>
<dbReference type="Proteomes" id="UP000215002">
    <property type="component" value="Chromosome"/>
</dbReference>
<dbReference type="InterPro" id="IPR009288">
    <property type="entry name" value="AIG2-like_dom"/>
</dbReference>
<accession>A0A223NYR0</accession>
<dbReference type="GO" id="GO:0016740">
    <property type="term" value="F:transferase activity"/>
    <property type="evidence" value="ECO:0007669"/>
    <property type="project" value="UniProtKB-KW"/>
</dbReference>
<feature type="domain" description="Gamma-glutamylcyclotransferase AIG2-like" evidence="1">
    <location>
        <begin position="8"/>
        <end position="129"/>
    </location>
</feature>
<dbReference type="Pfam" id="PF06094">
    <property type="entry name" value="GGACT"/>
    <property type="match status" value="1"/>
</dbReference>